<dbReference type="SUPFAM" id="SSF143422">
    <property type="entry name" value="Transposase IS200-like"/>
    <property type="match status" value="1"/>
</dbReference>
<evidence type="ECO:0000259" key="1">
    <source>
        <dbReference type="SMART" id="SM01321"/>
    </source>
</evidence>
<dbReference type="InterPro" id="IPR036515">
    <property type="entry name" value="Transposase_17_sf"/>
</dbReference>
<comment type="caution">
    <text evidence="2">The sequence shown here is derived from an EMBL/GenBank/DDBJ whole genome shotgun (WGS) entry which is preliminary data.</text>
</comment>
<organism evidence="2 3">
    <name type="scientific">Nonomuraea purpurea</name>
    <dbReference type="NCBI Taxonomy" id="1849276"/>
    <lineage>
        <taxon>Bacteria</taxon>
        <taxon>Bacillati</taxon>
        <taxon>Actinomycetota</taxon>
        <taxon>Actinomycetes</taxon>
        <taxon>Streptosporangiales</taxon>
        <taxon>Streptosporangiaceae</taxon>
        <taxon>Nonomuraea</taxon>
    </lineage>
</organism>
<dbReference type="SMART" id="SM01321">
    <property type="entry name" value="Y1_Tnp"/>
    <property type="match status" value="1"/>
</dbReference>
<feature type="domain" description="Transposase IS200-like" evidence="1">
    <location>
        <begin position="37"/>
        <end position="147"/>
    </location>
</feature>
<dbReference type="PANTHER" id="PTHR33360:SF2">
    <property type="entry name" value="TRANSPOSASE FOR INSERTION SEQUENCE ELEMENT IS200"/>
    <property type="match status" value="1"/>
</dbReference>
<evidence type="ECO:0000313" key="3">
    <source>
        <dbReference type="Proteomes" id="UP001595851"/>
    </source>
</evidence>
<dbReference type="PANTHER" id="PTHR33360">
    <property type="entry name" value="TRANSPOSASE FOR INSERTION SEQUENCE ELEMENT IS200"/>
    <property type="match status" value="1"/>
</dbReference>
<dbReference type="NCBIfam" id="NF033573">
    <property type="entry name" value="transpos_IS200"/>
    <property type="match status" value="1"/>
</dbReference>
<dbReference type="EMBL" id="JBHSBI010000013">
    <property type="protein sequence ID" value="MFC4010729.1"/>
    <property type="molecule type" value="Genomic_DNA"/>
</dbReference>
<dbReference type="RefSeq" id="WP_379530786.1">
    <property type="nucleotide sequence ID" value="NZ_JBHSBI010000013.1"/>
</dbReference>
<dbReference type="Proteomes" id="UP001595851">
    <property type="component" value="Unassembled WGS sequence"/>
</dbReference>
<dbReference type="Gene3D" id="3.30.70.1290">
    <property type="entry name" value="Transposase IS200-like"/>
    <property type="match status" value="1"/>
</dbReference>
<gene>
    <name evidence="2" type="primary">tnpA</name>
    <name evidence="2" type="ORF">ACFOY2_26115</name>
</gene>
<reference evidence="3" key="1">
    <citation type="journal article" date="2019" name="Int. J. Syst. Evol. Microbiol.">
        <title>The Global Catalogue of Microorganisms (GCM) 10K type strain sequencing project: providing services to taxonomists for standard genome sequencing and annotation.</title>
        <authorList>
            <consortium name="The Broad Institute Genomics Platform"/>
            <consortium name="The Broad Institute Genome Sequencing Center for Infectious Disease"/>
            <person name="Wu L."/>
            <person name="Ma J."/>
        </authorList>
    </citation>
    <scope>NUCLEOTIDE SEQUENCE [LARGE SCALE GENOMIC DNA]</scope>
    <source>
        <strain evidence="3">TBRC 1276</strain>
    </source>
</reference>
<name>A0ABV8GCC1_9ACTN</name>
<sequence>MLSSGPCRRGGKPKPDVRRSRTVVCSLHTAFTPMWFHARYRCDVFTDEIPRRCEDVMLEVCDTFGAILVDFNGEHDHVHPLVRHPSEVALSVLVNSLKGVSSRLLRKEFGPHVRRYLRGGHFWPTSYLAASCGGAPLSIIEEYIENQKRPG</sequence>
<protein>
    <submittedName>
        <fullName evidence="2">IS200/IS605 family transposase</fullName>
    </submittedName>
</protein>
<proteinExistence type="predicted"/>
<accession>A0ABV8GCC1</accession>
<dbReference type="Pfam" id="PF01797">
    <property type="entry name" value="Y1_Tnp"/>
    <property type="match status" value="1"/>
</dbReference>
<evidence type="ECO:0000313" key="2">
    <source>
        <dbReference type="EMBL" id="MFC4010729.1"/>
    </source>
</evidence>
<keyword evidence="3" id="KW-1185">Reference proteome</keyword>
<dbReference type="InterPro" id="IPR002686">
    <property type="entry name" value="Transposase_17"/>
</dbReference>